<gene>
    <name evidence="5" type="ORF">GCM10009533_39660</name>
</gene>
<dbReference type="InterPro" id="IPR049058">
    <property type="entry name" value="NAD_Glu_DH_HM2"/>
</dbReference>
<dbReference type="SUPFAM" id="SSF53223">
    <property type="entry name" value="Aminoacid dehydrogenase-like, N-terminal domain"/>
    <property type="match status" value="1"/>
</dbReference>
<evidence type="ECO:0000313" key="6">
    <source>
        <dbReference type="Proteomes" id="UP001500729"/>
    </source>
</evidence>
<protein>
    <recommendedName>
        <fullName evidence="7">Glutamate dehydrogenase</fullName>
    </recommendedName>
</protein>
<evidence type="ECO:0000259" key="4">
    <source>
        <dbReference type="Pfam" id="PF21077"/>
    </source>
</evidence>
<evidence type="ECO:0000256" key="1">
    <source>
        <dbReference type="SAM" id="MobiDB-lite"/>
    </source>
</evidence>
<dbReference type="Pfam" id="PF21079">
    <property type="entry name" value="GDH_HM2"/>
    <property type="match status" value="1"/>
</dbReference>
<dbReference type="Pfam" id="PF21074">
    <property type="entry name" value="GDH_C"/>
    <property type="match status" value="1"/>
</dbReference>
<accession>A0ABP3N9E0</accession>
<evidence type="ECO:0000259" key="2">
    <source>
        <dbReference type="Pfam" id="PF05088"/>
    </source>
</evidence>
<dbReference type="RefSeq" id="WP_011874238.1">
    <property type="nucleotide sequence ID" value="NZ_BAAAGS010000026.1"/>
</dbReference>
<feature type="domain" description="NAD-glutamate dehydrogenase catalytic" evidence="2">
    <location>
        <begin position="261"/>
        <end position="754"/>
    </location>
</feature>
<dbReference type="Proteomes" id="UP001500729">
    <property type="component" value="Unassembled WGS sequence"/>
</dbReference>
<dbReference type="InterPro" id="IPR049064">
    <property type="entry name" value="NAD_Glu_DH_ACT3"/>
</dbReference>
<feature type="region of interest" description="Disordered" evidence="1">
    <location>
        <begin position="1"/>
        <end position="26"/>
    </location>
</feature>
<comment type="caution">
    <text evidence="5">The sequence shown here is derived from an EMBL/GenBank/DDBJ whole genome shotgun (WGS) entry which is preliminary data.</text>
</comment>
<feature type="domain" description="NAD-glutamate dehydrogenase ACT3" evidence="4">
    <location>
        <begin position="93"/>
        <end position="159"/>
    </location>
</feature>
<dbReference type="InterPro" id="IPR007780">
    <property type="entry name" value="NAD_Glu_DH_bac"/>
</dbReference>
<feature type="compositionally biased region" description="Basic and acidic residues" evidence="1">
    <location>
        <begin position="16"/>
        <end position="26"/>
    </location>
</feature>
<dbReference type="InterPro" id="IPR028971">
    <property type="entry name" value="NAD-GDH_cat"/>
</dbReference>
<dbReference type="SUPFAM" id="SSF51735">
    <property type="entry name" value="NAD(P)-binding Rossmann-fold domains"/>
    <property type="match status" value="1"/>
</dbReference>
<dbReference type="InterPro" id="IPR049056">
    <property type="entry name" value="NAD_Glu_DH_HM3"/>
</dbReference>
<organism evidence="5 6">
    <name type="scientific">Saccharopolyspora erythraea</name>
    <name type="common">Streptomyces erythraeus</name>
    <dbReference type="NCBI Taxonomy" id="1836"/>
    <lineage>
        <taxon>Bacteria</taxon>
        <taxon>Bacillati</taxon>
        <taxon>Actinomycetota</taxon>
        <taxon>Actinomycetes</taxon>
        <taxon>Pseudonocardiales</taxon>
        <taxon>Pseudonocardiaceae</taxon>
        <taxon>Saccharopolyspora</taxon>
    </lineage>
</organism>
<reference evidence="6" key="1">
    <citation type="journal article" date="2019" name="Int. J. Syst. Evol. Microbiol.">
        <title>The Global Catalogue of Microorganisms (GCM) 10K type strain sequencing project: providing services to taxonomists for standard genome sequencing and annotation.</title>
        <authorList>
            <consortium name="The Broad Institute Genomics Platform"/>
            <consortium name="The Broad Institute Genome Sequencing Center for Infectious Disease"/>
            <person name="Wu L."/>
            <person name="Ma J."/>
        </authorList>
    </citation>
    <scope>NUCLEOTIDE SEQUENCE [LARGE SCALE GENOMIC DNA]</scope>
    <source>
        <strain evidence="6">JCM 10303</strain>
    </source>
</reference>
<name>A0ABP3N9E0_SACER</name>
<evidence type="ECO:0008006" key="7">
    <source>
        <dbReference type="Google" id="ProtNLM"/>
    </source>
</evidence>
<dbReference type="Gene3D" id="3.40.50.720">
    <property type="entry name" value="NAD(P)-binding Rossmann-like Domain"/>
    <property type="match status" value="1"/>
</dbReference>
<sequence length="1155" mass="127381">MRGGGPGDGPAPDVRTVTRRDDEQHPDELARHFARWRSELAERLAAEQGADGHRLFARYRGAFPAGYQYEVPVEWAVDDILRLEGPDTPLGSLYWDRQRPGNVVRFRIRWPAPAPLLQDVLPIFAGLGLRVADHRSYEIAPAGAEGARIDDFGLVHAAGALTPELATLFEETFAAMWHGRAEPDGFNELVLTVGVGWREAALVRAAYRYLRQAGFAFSQPYVEQTVADRPDFVRLLLEQFRARFDPDARDGPPAGELDAALEASLNEVTGLDEDKTLRSVLAFFRAVVRTNYYQRSDDGSPKDYLSFKIAPSGIPFVPRPRPLFETFVCSPRVEALHLRAARIARGGIRWSTRPEDFRTEVLGLMKAQTVKNALIVPGGAKGAFVVRRPLAGLGRAEAEAEVRDCYATFIRGMLDITDNRVDGSVTGPPRVLRQDDPDPYLVVAADKGTARLSDLANSIAAEYGFWLGDAFASGGSTGYDHKAMGITARGAWVSLERHFEDMGLDPQRDEFTVVGIGDMSGDVFGNGMLLSRRIRLVGAFDHRHVFLDPDPDPETSYAERERLAALPGSTWQDYSRQLISEGGGIFSRQAKSVPLSPQVRGLLGVDSESLEPPELVRALLRAPVDVIWNGGIGTYVKASAESHLDASDPANDSVRVDAAQLRCRTVVEGGNLGLTQRARIEYALRGGRINTDFIDNAAGVNTSDHEVNLKILLNTAVADGEITRAQRDEILADNSDDVARAVLEDSRLQTRVLGVVQADAAVYLDQHAQEIHNFERHGRLDRELESLPDDDGIAERRQAGIGLTRPEISVLLAHAKNAITTQLSESDVPDEQHLAEELVNYLPAGLRPRFGPLMRRHPLRREILTTALSNDLANHVGTGFFYRLEETTGVSTPDSARAYLAVRDIFGLNALWSEVDALGARCPTEVRTEMLRELQRFSQHGTLWFLRNRRPPLDIAAEVEYFRPQIRQLVPVLAAALAGPQAEAVQRQSEELATAGVPFLLAGRIAALAPLAASLDVVEIAHDRRDVGYVASVYSALDAALRLDWLQDQIVELPSESHWALLAKISLRDDLFAQRRRLTSAALSRYVPGQDTQDLVRSWLGANDAPVRRCRETVAQLHRAGQLDVAMLSVALQDLRNLAQIGMQAEPETAVWGRR</sequence>
<dbReference type="Pfam" id="PF21078">
    <property type="entry name" value="GDH_HM3"/>
    <property type="match status" value="1"/>
</dbReference>
<dbReference type="InterPro" id="IPR048381">
    <property type="entry name" value="GDH_C"/>
</dbReference>
<dbReference type="EMBL" id="BAAAGS010000026">
    <property type="protein sequence ID" value="GAA0536479.1"/>
    <property type="molecule type" value="Genomic_DNA"/>
</dbReference>
<evidence type="ECO:0000259" key="3">
    <source>
        <dbReference type="Pfam" id="PF21074"/>
    </source>
</evidence>
<dbReference type="InterPro" id="IPR036291">
    <property type="entry name" value="NAD(P)-bd_dom_sf"/>
</dbReference>
<dbReference type="Pfam" id="PF21077">
    <property type="entry name" value="GDH_ACT3"/>
    <property type="match status" value="1"/>
</dbReference>
<evidence type="ECO:0000313" key="5">
    <source>
        <dbReference type="EMBL" id="GAA0536479.1"/>
    </source>
</evidence>
<dbReference type="PANTHER" id="PTHR43403:SF1">
    <property type="entry name" value="NAD-SPECIFIC GLUTAMATE DEHYDROGENASE"/>
    <property type="match status" value="1"/>
</dbReference>
<dbReference type="InterPro" id="IPR046346">
    <property type="entry name" value="Aminoacid_DH-like_N_sf"/>
</dbReference>
<dbReference type="Pfam" id="PF05088">
    <property type="entry name" value="Bac_GDH_CD"/>
    <property type="match status" value="1"/>
</dbReference>
<keyword evidence="6" id="KW-1185">Reference proteome</keyword>
<feature type="domain" description="NAD-specific glutamate dehydrogenase C-terminal" evidence="3">
    <location>
        <begin position="801"/>
        <end position="1136"/>
    </location>
</feature>
<proteinExistence type="predicted"/>
<dbReference type="PANTHER" id="PTHR43403">
    <property type="entry name" value="NAD-SPECIFIC GLUTAMATE DEHYDROGENASE"/>
    <property type="match status" value="1"/>
</dbReference>